<dbReference type="RefSeq" id="WP_278157388.1">
    <property type="nucleotide sequence ID" value="NZ_CP121252.1"/>
</dbReference>
<protein>
    <submittedName>
        <fullName evidence="1">Uncharacterized protein</fullName>
    </submittedName>
</protein>
<proteinExistence type="predicted"/>
<accession>A0ABY8H516</accession>
<dbReference type="Proteomes" id="UP001219037">
    <property type="component" value="Chromosome"/>
</dbReference>
<dbReference type="EMBL" id="CP121252">
    <property type="protein sequence ID" value="WFP16235.1"/>
    <property type="molecule type" value="Genomic_DNA"/>
</dbReference>
<name>A0ABY8H516_9MICC</name>
<evidence type="ECO:0000313" key="1">
    <source>
        <dbReference type="EMBL" id="WFP16235.1"/>
    </source>
</evidence>
<reference evidence="1 2" key="1">
    <citation type="submission" date="2023-04" db="EMBL/GenBank/DDBJ databases">
        <title>Funneling lignin-derived compounds into biodiesel using alkali-halophilic Citricoccus sp. P2.</title>
        <authorList>
            <person name="Luo C.-B."/>
        </authorList>
    </citation>
    <scope>NUCLEOTIDE SEQUENCE [LARGE SCALE GENOMIC DNA]</scope>
    <source>
        <strain evidence="1 2">P2</strain>
    </source>
</reference>
<evidence type="ECO:0000313" key="2">
    <source>
        <dbReference type="Proteomes" id="UP001219037"/>
    </source>
</evidence>
<organism evidence="1 2">
    <name type="scientific">Citricoccus muralis</name>
    <dbReference type="NCBI Taxonomy" id="169134"/>
    <lineage>
        <taxon>Bacteria</taxon>
        <taxon>Bacillati</taxon>
        <taxon>Actinomycetota</taxon>
        <taxon>Actinomycetes</taxon>
        <taxon>Micrococcales</taxon>
        <taxon>Micrococcaceae</taxon>
        <taxon>Citricoccus</taxon>
    </lineage>
</organism>
<gene>
    <name evidence="1" type="ORF">P8192_12730</name>
</gene>
<sequence>MTTMEAQDFAETTLELQGTYLEVTLLHIRALMLPPADPIA</sequence>
<keyword evidence="2" id="KW-1185">Reference proteome</keyword>